<sequence length="91" mass="9997">MAKEKEITLVNTGVALIIIDRVDVMPGKEITVAESVLERQGTKSLVAQGKLTVKDNSELNDKIIEAFNEKRKPNPTEGKSKAQLEDGGEYQ</sequence>
<evidence type="ECO:0000256" key="1">
    <source>
        <dbReference type="SAM" id="MobiDB-lite"/>
    </source>
</evidence>
<keyword evidence="3" id="KW-1185">Reference proteome</keyword>
<evidence type="ECO:0000313" key="3">
    <source>
        <dbReference type="Proteomes" id="UP000244837"/>
    </source>
</evidence>
<dbReference type="InterPro" id="IPR055867">
    <property type="entry name" value="DUF7444"/>
</dbReference>
<protein>
    <submittedName>
        <fullName evidence="2">Uncharacterized protein</fullName>
    </submittedName>
</protein>
<proteinExistence type="predicted"/>
<accession>A0A2R3U9D3</accession>
<organism evidence="2 3">
    <name type="scientific">Salmonella phage vB_SenS_PHB07</name>
    <dbReference type="NCBI Taxonomy" id="2136179"/>
    <lineage>
        <taxon>Viruses</taxon>
        <taxon>Duplodnaviria</taxon>
        <taxon>Heunggongvirae</taxon>
        <taxon>Uroviricota</taxon>
        <taxon>Caudoviricetes</taxon>
        <taxon>Drexlerviridae</taxon>
        <taxon>Tempevirinae</taxon>
        <taxon>Tlsvirus</taxon>
        <taxon>Tlsvirus PHB07</taxon>
    </lineage>
</organism>
<evidence type="ECO:0000313" key="2">
    <source>
        <dbReference type="EMBL" id="AVQ09794.1"/>
    </source>
</evidence>
<feature type="compositionally biased region" description="Basic and acidic residues" evidence="1">
    <location>
        <begin position="67"/>
        <end position="84"/>
    </location>
</feature>
<feature type="region of interest" description="Disordered" evidence="1">
    <location>
        <begin position="67"/>
        <end position="91"/>
    </location>
</feature>
<name>A0A2R3U9D3_9CAUD</name>
<dbReference type="EMBL" id="MH102284">
    <property type="protein sequence ID" value="AVQ09794.1"/>
    <property type="molecule type" value="Genomic_DNA"/>
</dbReference>
<dbReference type="Pfam" id="PF24231">
    <property type="entry name" value="DUF7444"/>
    <property type="match status" value="1"/>
</dbReference>
<dbReference type="Proteomes" id="UP000244837">
    <property type="component" value="Segment"/>
</dbReference>
<reference evidence="2 3" key="1">
    <citation type="submission" date="2018-03" db="EMBL/GenBank/DDBJ databases">
        <title>Three Siphoviridae Salmonella enterica serovar enteritidis bacteriophage show promising potential for phage therapy.</title>
        <authorList>
            <person name="Chen Y."/>
            <person name="Sun E."/>
            <person name="Yang L."/>
            <person name="Wu B."/>
        </authorList>
    </citation>
    <scope>NUCLEOTIDE SEQUENCE [LARGE SCALE GENOMIC DNA]</scope>
</reference>
<dbReference type="RefSeq" id="YP_009799798.1">
    <property type="nucleotide sequence ID" value="NC_047947.1"/>
</dbReference>
<dbReference type="GeneID" id="54990289"/>
<dbReference type="KEGG" id="vg:54990289"/>